<dbReference type="EMBL" id="CP016176">
    <property type="protein sequence ID" value="AOM40195.1"/>
    <property type="molecule type" value="Genomic_DNA"/>
</dbReference>
<protein>
    <submittedName>
        <fullName evidence="4">Uncharacterized protein</fullName>
    </submittedName>
</protein>
<reference evidence="1 5" key="1">
    <citation type="submission" date="2016-06" db="EMBL/GenBank/DDBJ databases">
        <title>Bacterial characters and pathogenicity of Xenorhabdus hominickii from an entomopathogenic nematode, Steinernema monticolum.</title>
        <authorList>
            <person name="Park Y."/>
            <person name="Kim Y."/>
        </authorList>
    </citation>
    <scope>NUCLEOTIDE SEQUENCE [LARGE SCALE GENOMIC DNA]</scope>
    <source>
        <strain evidence="1 5">ANU1</strain>
    </source>
</reference>
<organism evidence="4 6">
    <name type="scientific">Xenorhabdus hominickii</name>
    <dbReference type="NCBI Taxonomy" id="351679"/>
    <lineage>
        <taxon>Bacteria</taxon>
        <taxon>Pseudomonadati</taxon>
        <taxon>Pseudomonadota</taxon>
        <taxon>Gammaproteobacteria</taxon>
        <taxon>Enterobacterales</taxon>
        <taxon>Morganellaceae</taxon>
        <taxon>Xenorhabdus</taxon>
    </lineage>
</organism>
<proteinExistence type="predicted"/>
<evidence type="ECO:0000313" key="1">
    <source>
        <dbReference type="EMBL" id="AOM39655.1"/>
    </source>
</evidence>
<evidence type="ECO:0000313" key="6">
    <source>
        <dbReference type="Proteomes" id="UP000225433"/>
    </source>
</evidence>
<gene>
    <name evidence="1" type="ORF">A9255_03045</name>
    <name evidence="2" type="ORF">A9255_06135</name>
    <name evidence="4" type="ORF">Xhom_02498</name>
    <name evidence="3" type="ORF">Xhom_04198</name>
</gene>
<dbReference type="AlphaFoldDB" id="A0A1D7P3B2"/>
<name>A0A1D7P3B2_XENHO</name>
<dbReference type="STRING" id="351679.A9255_03045"/>
<accession>A0A1D7P3B2</accession>
<dbReference type="EMBL" id="CP016176">
    <property type="protein sequence ID" value="AOM39655.1"/>
    <property type="molecule type" value="Genomic_DNA"/>
</dbReference>
<evidence type="ECO:0000313" key="3">
    <source>
        <dbReference type="EMBL" id="PHM53303.1"/>
    </source>
</evidence>
<evidence type="ECO:0000313" key="2">
    <source>
        <dbReference type="EMBL" id="AOM40195.1"/>
    </source>
</evidence>
<dbReference type="EMBL" id="NJAI01000007">
    <property type="protein sequence ID" value="PHM53303.1"/>
    <property type="molecule type" value="Genomic_DNA"/>
</dbReference>
<reference evidence="4 6" key="2">
    <citation type="journal article" date="2017" name="Nat. Microbiol.">
        <title>Natural product diversity associated with the nematode symbionts Photorhabdus and Xenorhabdus.</title>
        <authorList>
            <person name="Tobias N.J."/>
            <person name="Wolff H."/>
            <person name="Djahanschiri B."/>
            <person name="Grundmann F."/>
            <person name="Kronenwerth M."/>
            <person name="Shi Y.M."/>
            <person name="Simonyi S."/>
            <person name="Grun P."/>
            <person name="Shapiro-Ilan D."/>
            <person name="Pidot S.J."/>
            <person name="Stinear T.P."/>
            <person name="Ebersberger I."/>
            <person name="Bode H.B."/>
        </authorList>
    </citation>
    <scope>NUCLEOTIDE SEQUENCE [LARGE SCALE GENOMIC DNA]</scope>
    <source>
        <strain evidence="4 6">DSM 17903</strain>
    </source>
</reference>
<sequence>MIFTDLAASVEEARYRCRETGRPFAVVQRNTGDLAVLTEQWVMRKQLRVMYSTRHDRVHTVLPGIK</sequence>
<evidence type="ECO:0000313" key="4">
    <source>
        <dbReference type="EMBL" id="PHM54555.1"/>
    </source>
</evidence>
<keyword evidence="5" id="KW-1185">Reference proteome</keyword>
<dbReference type="KEGG" id="xho:A9255_06135"/>
<dbReference type="KEGG" id="xho:A9255_03045"/>
<dbReference type="EMBL" id="NJAI01000004">
    <property type="protein sequence ID" value="PHM54555.1"/>
    <property type="molecule type" value="Genomic_DNA"/>
</dbReference>
<dbReference type="Proteomes" id="UP000225433">
    <property type="component" value="Unassembled WGS sequence"/>
</dbReference>
<dbReference type="Proteomes" id="UP000094600">
    <property type="component" value="Chromosome"/>
</dbReference>
<evidence type="ECO:0000313" key="5">
    <source>
        <dbReference type="Proteomes" id="UP000094600"/>
    </source>
</evidence>